<dbReference type="Proteomes" id="UP000321204">
    <property type="component" value="Chromosome"/>
</dbReference>
<dbReference type="OrthoDB" id="7605551at2"/>
<dbReference type="AlphaFoldDB" id="A0A5B8UK56"/>
<evidence type="ECO:0000313" key="1">
    <source>
        <dbReference type="EMBL" id="QEC56816.1"/>
    </source>
</evidence>
<accession>A0A5B8UK56</accession>
<proteinExistence type="predicted"/>
<keyword evidence="2" id="KW-1185">Reference proteome</keyword>
<dbReference type="RefSeq" id="WP_146788309.1">
    <property type="nucleotide sequence ID" value="NZ_BAABIO010000003.1"/>
</dbReference>
<evidence type="ECO:0000313" key="2">
    <source>
        <dbReference type="Proteomes" id="UP000321204"/>
    </source>
</evidence>
<sequence length="146" mass="16260">MSTQFLTVRGCITQEKYIKGRTLSELESILGFHTGHLAQGATITALLQVPTKSQFNLLGYTQVAEHKISKEAFNGLDTDKLKDLLLRETFTTVGINRLVKVIAKIAHSKDTTDEQYPPGWGVPQWKLTAEMPAQVIAELNSGERYI</sequence>
<dbReference type="EMBL" id="CP042433">
    <property type="protein sequence ID" value="QEC56816.1"/>
    <property type="molecule type" value="Genomic_DNA"/>
</dbReference>
<protein>
    <submittedName>
        <fullName evidence="1">Uncharacterized protein</fullName>
    </submittedName>
</protein>
<organism evidence="1 2">
    <name type="scientific">Flavisolibacter ginsenosidimutans</name>
    <dbReference type="NCBI Taxonomy" id="661481"/>
    <lineage>
        <taxon>Bacteria</taxon>
        <taxon>Pseudomonadati</taxon>
        <taxon>Bacteroidota</taxon>
        <taxon>Chitinophagia</taxon>
        <taxon>Chitinophagales</taxon>
        <taxon>Chitinophagaceae</taxon>
        <taxon>Flavisolibacter</taxon>
    </lineage>
</organism>
<reference evidence="1 2" key="1">
    <citation type="journal article" date="2015" name="Int. J. Syst. Evol. Microbiol.">
        <title>Flavisolibacter ginsenosidimutans sp. nov., with ginsenoside-converting activity isolated from soil used for cultivating ginseng.</title>
        <authorList>
            <person name="Zhao Y."/>
            <person name="Liu Q."/>
            <person name="Kang M.S."/>
            <person name="Jin F."/>
            <person name="Yu H."/>
            <person name="Im W.T."/>
        </authorList>
    </citation>
    <scope>NUCLEOTIDE SEQUENCE [LARGE SCALE GENOMIC DNA]</scope>
    <source>
        <strain evidence="1 2">Gsoil 636</strain>
    </source>
</reference>
<name>A0A5B8UK56_9BACT</name>
<gene>
    <name evidence="1" type="ORF">FSB75_13215</name>
</gene>
<dbReference type="KEGG" id="fgg:FSB75_13215"/>